<dbReference type="AlphaFoldDB" id="A0A5C7F9A0"/>
<keyword evidence="1" id="KW-1133">Transmembrane helix</keyword>
<gene>
    <name evidence="2" type="ORF">FTX54_013195</name>
</gene>
<evidence type="ECO:0000313" key="2">
    <source>
        <dbReference type="EMBL" id="WWD79364.1"/>
    </source>
</evidence>
<sequence>MAGLLQNELMKIFRRLGTKIMFILLISVIIIVGLIFRFGVGGPEQAGEDSLHSMEMEITQMQEEMESGNLSPQAAARLQEQQMLFDYYEEEQIEPIPDNHMWNLVIDNPQLVSFVTMFSIIIGAGITAGEHSNGTIKLLLIRPVKRWKILFSKWAATMIFALSMLLTLIFTSILTGGLLNGFSLSPFQIVEIVDGSVREMNILSYVGTAYTLAFGELLIMTTLAFTLGTVFRNQSLAVGLSLVLLFTGSQMVFLVSQYEWANFILFAHSNLLQHFIGQPILPDSTLAFSLVISILYFLLFKAAAYAVFIKRDVAD</sequence>
<accession>A0A5C7F9A0</accession>
<dbReference type="EMBL" id="CP144914">
    <property type="protein sequence ID" value="WWD79364.1"/>
    <property type="molecule type" value="Genomic_DNA"/>
</dbReference>
<keyword evidence="3" id="KW-1185">Reference proteome</keyword>
<dbReference type="GO" id="GO:0005886">
    <property type="term" value="C:plasma membrane"/>
    <property type="evidence" value="ECO:0007669"/>
    <property type="project" value="UniProtKB-SubCell"/>
</dbReference>
<dbReference type="KEGG" id="ahal:FTX54_013195"/>
<reference evidence="2 3" key="1">
    <citation type="submission" date="2024-01" db="EMBL/GenBank/DDBJ databases">
        <title>Complete Genome Sequence of Alkalicoccus halolimnae BZ-SZ-XJ29T, a Moderately Halophilic Bacterium Isolated from a Salt Lake.</title>
        <authorList>
            <person name="Zhao B."/>
        </authorList>
    </citation>
    <scope>NUCLEOTIDE SEQUENCE [LARGE SCALE GENOMIC DNA]</scope>
    <source>
        <strain evidence="2 3">BZ-SZ-XJ29</strain>
    </source>
</reference>
<dbReference type="GO" id="GO:0140359">
    <property type="term" value="F:ABC-type transporter activity"/>
    <property type="evidence" value="ECO:0007669"/>
    <property type="project" value="InterPro"/>
</dbReference>
<dbReference type="RefSeq" id="WP_147805151.1">
    <property type="nucleotide sequence ID" value="NZ_CP144914.1"/>
</dbReference>
<feature type="transmembrane region" description="Helical" evidence="1">
    <location>
        <begin position="202"/>
        <end position="225"/>
    </location>
</feature>
<keyword evidence="1" id="KW-0472">Membrane</keyword>
<dbReference type="Pfam" id="PF12679">
    <property type="entry name" value="ABC2_membrane_2"/>
    <property type="match status" value="1"/>
</dbReference>
<protein>
    <submittedName>
        <fullName evidence="2">ABC transporter permease subunit</fullName>
    </submittedName>
</protein>
<keyword evidence="1" id="KW-0812">Transmembrane</keyword>
<evidence type="ECO:0000313" key="3">
    <source>
        <dbReference type="Proteomes" id="UP000321816"/>
    </source>
</evidence>
<feature type="transmembrane region" description="Helical" evidence="1">
    <location>
        <begin position="111"/>
        <end position="129"/>
    </location>
</feature>
<dbReference type="PANTHER" id="PTHR37305:SF1">
    <property type="entry name" value="MEMBRANE PROTEIN"/>
    <property type="match status" value="1"/>
</dbReference>
<feature type="transmembrane region" description="Helical" evidence="1">
    <location>
        <begin position="20"/>
        <end position="40"/>
    </location>
</feature>
<name>A0A5C7F9A0_9BACI</name>
<dbReference type="OrthoDB" id="8613028at2"/>
<dbReference type="Proteomes" id="UP000321816">
    <property type="component" value="Chromosome"/>
</dbReference>
<organism evidence="2 3">
    <name type="scientific">Alkalicoccus halolimnae</name>
    <dbReference type="NCBI Taxonomy" id="1667239"/>
    <lineage>
        <taxon>Bacteria</taxon>
        <taxon>Bacillati</taxon>
        <taxon>Bacillota</taxon>
        <taxon>Bacilli</taxon>
        <taxon>Bacillales</taxon>
        <taxon>Bacillaceae</taxon>
        <taxon>Alkalicoccus</taxon>
    </lineage>
</organism>
<feature type="transmembrane region" description="Helical" evidence="1">
    <location>
        <begin position="286"/>
        <end position="308"/>
    </location>
</feature>
<evidence type="ECO:0000256" key="1">
    <source>
        <dbReference type="SAM" id="Phobius"/>
    </source>
</evidence>
<feature type="transmembrane region" description="Helical" evidence="1">
    <location>
        <begin position="150"/>
        <end position="182"/>
    </location>
</feature>
<feature type="transmembrane region" description="Helical" evidence="1">
    <location>
        <begin position="237"/>
        <end position="256"/>
    </location>
</feature>
<proteinExistence type="predicted"/>
<dbReference type="PANTHER" id="PTHR37305">
    <property type="entry name" value="INTEGRAL MEMBRANE PROTEIN-RELATED"/>
    <property type="match status" value="1"/>
</dbReference>